<dbReference type="Proteomes" id="UP000692896">
    <property type="component" value="Unassembled WGS sequence"/>
</dbReference>
<dbReference type="GO" id="GO:0016491">
    <property type="term" value="F:oxidoreductase activity"/>
    <property type="evidence" value="ECO:0007669"/>
    <property type="project" value="UniProtKB-KW"/>
</dbReference>
<evidence type="ECO:0000256" key="1">
    <source>
        <dbReference type="ARBA" id="ARBA00006484"/>
    </source>
</evidence>
<sequence>MGLKTRKRYWLTGAGNGVGASLAEAILKTGAHLAVSPRSARSCEDLAARYPGQVLAVPGNLTDSQSVREIGEQIARQWGSLDTVILNAGTAEYIDGQPAAPLIIEHIVRSNLMAAALCIRTALPLLRAGHLSHLVGIASPVTYLPPSYTEVDGKGMRFLFESARVDLAAEGIDVTLVHPGFDSPSRGPDDCFPTPVQWTAETAAHHVLTQLAERPPEVALSVSSMTALWPLPSSTESMPTDVDSDEAGNGCPIKGQP</sequence>
<dbReference type="Gene3D" id="3.40.50.720">
    <property type="entry name" value="NAD(P)-binding Rossmann-like Domain"/>
    <property type="match status" value="1"/>
</dbReference>
<dbReference type="InterPro" id="IPR036291">
    <property type="entry name" value="NAD(P)-bd_dom_sf"/>
</dbReference>
<dbReference type="CDD" id="cd05233">
    <property type="entry name" value="SDR_c"/>
    <property type="match status" value="1"/>
</dbReference>
<dbReference type="GO" id="GO:0016020">
    <property type="term" value="C:membrane"/>
    <property type="evidence" value="ECO:0007669"/>
    <property type="project" value="TreeGrafter"/>
</dbReference>
<comment type="caution">
    <text evidence="4">The sequence shown here is derived from an EMBL/GenBank/DDBJ whole genome shotgun (WGS) entry which is preliminary data.</text>
</comment>
<dbReference type="PANTHER" id="PTHR44196">
    <property type="entry name" value="DEHYDROGENASE/REDUCTASE SDR FAMILY MEMBER 7B"/>
    <property type="match status" value="1"/>
</dbReference>
<dbReference type="RefSeq" id="WP_214915888.1">
    <property type="nucleotide sequence ID" value="NZ_JAGGNX010000007.1"/>
</dbReference>
<comment type="similarity">
    <text evidence="1">Belongs to the short-chain dehydrogenases/reductases (SDR) family.</text>
</comment>
<proteinExistence type="inferred from homology"/>
<evidence type="ECO:0000313" key="5">
    <source>
        <dbReference type="Proteomes" id="UP000692896"/>
    </source>
</evidence>
<evidence type="ECO:0000313" key="4">
    <source>
        <dbReference type="EMBL" id="MBT2329674.1"/>
    </source>
</evidence>
<dbReference type="PRINTS" id="PR00081">
    <property type="entry name" value="GDHRDH"/>
</dbReference>
<dbReference type="PANTHER" id="PTHR44196:SF1">
    <property type="entry name" value="DEHYDROGENASE_REDUCTASE SDR FAMILY MEMBER 7B"/>
    <property type="match status" value="1"/>
</dbReference>
<gene>
    <name evidence="4" type="ORF">J7E47_13170</name>
</gene>
<dbReference type="SUPFAM" id="SSF51735">
    <property type="entry name" value="NAD(P)-binding Rossmann-fold domains"/>
    <property type="match status" value="1"/>
</dbReference>
<name>A0A944DN23_PSEFL</name>
<evidence type="ECO:0000256" key="2">
    <source>
        <dbReference type="ARBA" id="ARBA00023002"/>
    </source>
</evidence>
<protein>
    <submittedName>
        <fullName evidence="4">SDR family oxidoreductase</fullName>
    </submittedName>
</protein>
<accession>A0A944DN23</accession>
<feature type="region of interest" description="Disordered" evidence="3">
    <location>
        <begin position="231"/>
        <end position="257"/>
    </location>
</feature>
<keyword evidence="2" id="KW-0560">Oxidoreductase</keyword>
<reference evidence="4" key="1">
    <citation type="submission" date="2021-03" db="EMBL/GenBank/DDBJ databases">
        <title>Genomic analysis provides insights into the functional capacity of soil bacteria communities inhabiting an altitudinal gradient in the Atacama Desert.</title>
        <authorList>
            <person name="Gonzalez M."/>
            <person name="Maldonado J."/>
            <person name="Maza F."/>
            <person name="Hodar C."/>
            <person name="Cortes M."/>
            <person name="Palma R."/>
            <person name="Andreani C."/>
            <person name="Gaete A."/>
            <person name="Vasquez-Dean J."/>
            <person name="Acuna V."/>
            <person name="Aguado M."/>
            <person name="Mandakovic D."/>
            <person name="Latorre M."/>
            <person name="Orellana A."/>
            <person name="Gutierrez R."/>
            <person name="Montecino M."/>
            <person name="Allende M."/>
            <person name="Maass A."/>
            <person name="Cambiazo V."/>
        </authorList>
    </citation>
    <scope>NUCLEOTIDE SEQUENCE</scope>
    <source>
        <strain evidence="4">ISL-25</strain>
    </source>
</reference>
<organism evidence="4 5">
    <name type="scientific">Pseudomonas fluorescens</name>
    <dbReference type="NCBI Taxonomy" id="294"/>
    <lineage>
        <taxon>Bacteria</taxon>
        <taxon>Pseudomonadati</taxon>
        <taxon>Pseudomonadota</taxon>
        <taxon>Gammaproteobacteria</taxon>
        <taxon>Pseudomonadales</taxon>
        <taxon>Pseudomonadaceae</taxon>
        <taxon>Pseudomonas</taxon>
    </lineage>
</organism>
<dbReference type="EMBL" id="JAGGOB010000026">
    <property type="protein sequence ID" value="MBT2329674.1"/>
    <property type="molecule type" value="Genomic_DNA"/>
</dbReference>
<dbReference type="AlphaFoldDB" id="A0A944DN23"/>
<dbReference type="Pfam" id="PF00106">
    <property type="entry name" value="adh_short"/>
    <property type="match status" value="1"/>
</dbReference>
<dbReference type="InterPro" id="IPR002347">
    <property type="entry name" value="SDR_fam"/>
</dbReference>
<evidence type="ECO:0000256" key="3">
    <source>
        <dbReference type="SAM" id="MobiDB-lite"/>
    </source>
</evidence>